<protein>
    <recommendedName>
        <fullName evidence="3">Aminoglycoside phosphotransferase</fullName>
    </recommendedName>
</protein>
<dbReference type="AlphaFoldDB" id="A0A8H4V6J7"/>
<dbReference type="OrthoDB" id="3645574at2759"/>
<dbReference type="InterPro" id="IPR051678">
    <property type="entry name" value="AGP_Transferase"/>
</dbReference>
<sequence>MLATLRLPNGVPISFESASKREDNVIQQLGYVGHTTKLYEALWRARGTIETITAHHLGLRLGGTNACTVLDQHTWIRGSFNVCVPVEVKNGNASHKIVFRCPMAHKLAEARYPGSVDEKLSCEAATYIWLQENCPDVAIPHLFGFGFPDHRHFTHVRHRNVCVRWAWSLWRRICRLFRLPVPSQYASHPVSPGLGPLSPGLGTGYLLLEFIEPSQGQMLSNTWLNQPHDPARRQALFRSISRLMLSLARVAQPRIGSFRFHQDGTITLTNRPLFSSTMMAENEGAPRTIRRPDTYTCTEAFVSDMVTFHDNRFLSQPNAVYNEEDCRGQMAVKTLLRSLSHHYVDRDHRGGPFYLQLTDLHASNIFVDENWNITRLIDLEWVCALPREMLTVPYWLTGGSIDQLAEEHLDDFDKARQEFMRVFEEEELAMAATSEQRTSLARIMNNNWKSKGVWFWHCLDSVNAMYCLVEDHLCPNFSVGLTVQEEKMLSDLWCEDSAAVVAQKLDDKQMYDLELRRMFIEGM</sequence>
<organism evidence="1 2">
    <name type="scientific">Ophiocordyceps sinensis</name>
    <dbReference type="NCBI Taxonomy" id="72228"/>
    <lineage>
        <taxon>Eukaryota</taxon>
        <taxon>Fungi</taxon>
        <taxon>Dikarya</taxon>
        <taxon>Ascomycota</taxon>
        <taxon>Pezizomycotina</taxon>
        <taxon>Sordariomycetes</taxon>
        <taxon>Hypocreomycetidae</taxon>
        <taxon>Hypocreales</taxon>
        <taxon>Ophiocordycipitaceae</taxon>
        <taxon>Ophiocordyceps</taxon>
    </lineage>
</organism>
<keyword evidence="2" id="KW-1185">Reference proteome</keyword>
<evidence type="ECO:0000313" key="2">
    <source>
        <dbReference type="Proteomes" id="UP000557566"/>
    </source>
</evidence>
<gene>
    <name evidence="1" type="ORF">G6O67_001765</name>
</gene>
<dbReference type="PANTHER" id="PTHR21310">
    <property type="entry name" value="AMINOGLYCOSIDE PHOSPHOTRANSFERASE-RELATED-RELATED"/>
    <property type="match status" value="1"/>
</dbReference>
<evidence type="ECO:0000313" key="1">
    <source>
        <dbReference type="EMBL" id="KAF4509824.1"/>
    </source>
</evidence>
<name>A0A8H4V6J7_9HYPO</name>
<reference evidence="1 2" key="1">
    <citation type="journal article" date="2020" name="Genome Biol. Evol.">
        <title>A new high-quality draft genome assembly of the Chinese cordyceps Ophiocordyceps sinensis.</title>
        <authorList>
            <person name="Shu R."/>
            <person name="Zhang J."/>
            <person name="Meng Q."/>
            <person name="Zhang H."/>
            <person name="Zhou G."/>
            <person name="Li M."/>
            <person name="Wu P."/>
            <person name="Zhao Y."/>
            <person name="Chen C."/>
            <person name="Qin Q."/>
        </authorList>
    </citation>
    <scope>NUCLEOTIDE SEQUENCE [LARGE SCALE GENOMIC DNA]</scope>
    <source>
        <strain evidence="1 2">IOZ07</strain>
    </source>
</reference>
<proteinExistence type="predicted"/>
<dbReference type="PANTHER" id="PTHR21310:SF37">
    <property type="entry name" value="AMINOGLYCOSIDE PHOSPHOTRANSFERASE DOMAIN-CONTAINING PROTEIN"/>
    <property type="match status" value="1"/>
</dbReference>
<dbReference type="SUPFAM" id="SSF56112">
    <property type="entry name" value="Protein kinase-like (PK-like)"/>
    <property type="match status" value="1"/>
</dbReference>
<accession>A0A8H4V6J7</accession>
<evidence type="ECO:0008006" key="3">
    <source>
        <dbReference type="Google" id="ProtNLM"/>
    </source>
</evidence>
<dbReference type="EMBL" id="JAAVMX010000003">
    <property type="protein sequence ID" value="KAF4509824.1"/>
    <property type="molecule type" value="Genomic_DNA"/>
</dbReference>
<comment type="caution">
    <text evidence="1">The sequence shown here is derived from an EMBL/GenBank/DDBJ whole genome shotgun (WGS) entry which is preliminary data.</text>
</comment>
<dbReference type="InterPro" id="IPR011009">
    <property type="entry name" value="Kinase-like_dom_sf"/>
</dbReference>
<dbReference type="Proteomes" id="UP000557566">
    <property type="component" value="Unassembled WGS sequence"/>
</dbReference>